<proteinExistence type="predicted"/>
<dbReference type="Proteomes" id="UP000538670">
    <property type="component" value="Unassembled WGS sequence"/>
</dbReference>
<evidence type="ECO:0008006" key="3">
    <source>
        <dbReference type="Google" id="ProtNLM"/>
    </source>
</evidence>
<evidence type="ECO:0000313" key="1">
    <source>
        <dbReference type="EMBL" id="MBB3880909.1"/>
    </source>
</evidence>
<reference evidence="1 2" key="1">
    <citation type="submission" date="2020-08" db="EMBL/GenBank/DDBJ databases">
        <title>Genomic Encyclopedia of Type Strains, Phase IV (KMG-IV): sequencing the most valuable type-strain genomes for metagenomic binning, comparative biology and taxonomic classification.</title>
        <authorList>
            <person name="Goeker M."/>
        </authorList>
    </citation>
    <scope>NUCLEOTIDE SEQUENCE [LARGE SCALE GENOMIC DNA]</scope>
    <source>
        <strain evidence="1 2">DSM 19512</strain>
    </source>
</reference>
<organism evidence="1 2">
    <name type="scientific">Sphingomonas pseudosanguinis</name>
    <dbReference type="NCBI Taxonomy" id="413712"/>
    <lineage>
        <taxon>Bacteria</taxon>
        <taxon>Pseudomonadati</taxon>
        <taxon>Pseudomonadota</taxon>
        <taxon>Alphaproteobacteria</taxon>
        <taxon>Sphingomonadales</taxon>
        <taxon>Sphingomonadaceae</taxon>
        <taxon>Sphingomonas</taxon>
    </lineage>
</organism>
<name>A0A7W6ABN8_9SPHN</name>
<accession>A0A7W6ABN8</accession>
<dbReference type="PROSITE" id="PS51257">
    <property type="entry name" value="PROKAR_LIPOPROTEIN"/>
    <property type="match status" value="1"/>
</dbReference>
<dbReference type="EMBL" id="JACIDH010000024">
    <property type="protein sequence ID" value="MBB3880909.1"/>
    <property type="molecule type" value="Genomic_DNA"/>
</dbReference>
<sequence>MAIGTARTVLAFVTIAALSSCGVGGPRDAGYFVTHADEAKLVVTRCERGQETGNDCAAAAQAVAQIKDKAARAATPPGLNP</sequence>
<gene>
    <name evidence="1" type="ORF">GGR48_003362</name>
</gene>
<dbReference type="AlphaFoldDB" id="A0A7W6ABN8"/>
<protein>
    <recommendedName>
        <fullName evidence="3">EexN family lipoprotein</fullName>
    </recommendedName>
</protein>
<comment type="caution">
    <text evidence="1">The sequence shown here is derived from an EMBL/GenBank/DDBJ whole genome shotgun (WGS) entry which is preliminary data.</text>
</comment>
<evidence type="ECO:0000313" key="2">
    <source>
        <dbReference type="Proteomes" id="UP000538670"/>
    </source>
</evidence>
<keyword evidence="2" id="KW-1185">Reference proteome</keyword>